<reference evidence="1" key="2">
    <citation type="submission" date="2018-10" db="UniProtKB">
        <authorList>
            <consortium name="EnsemblPlants"/>
        </authorList>
    </citation>
    <scope>IDENTIFICATION</scope>
</reference>
<dbReference type="EnsemblPlants" id="TraesCS2D02G441200.1">
    <property type="protein sequence ID" value="TraesCS2D02G441200.1.cds1"/>
    <property type="gene ID" value="TraesCS2D02G441200"/>
</dbReference>
<proteinExistence type="predicted"/>
<dbReference type="Gramene" id="TraesCLE_scaffold_027042_01G000300.1">
    <property type="protein sequence ID" value="TraesCLE_scaffold_027042_01G000300.1"/>
    <property type="gene ID" value="TraesCLE_scaffold_027042_01G000300"/>
</dbReference>
<protein>
    <submittedName>
        <fullName evidence="1">Uncharacterized protein</fullName>
    </submittedName>
</protein>
<reference evidence="1" key="1">
    <citation type="submission" date="2018-08" db="EMBL/GenBank/DDBJ databases">
        <authorList>
            <person name="Rossello M."/>
        </authorList>
    </citation>
    <scope>NUCLEOTIDE SEQUENCE [LARGE SCALE GENOMIC DNA]</scope>
    <source>
        <strain evidence="1">cv. Chinese Spring</strain>
    </source>
</reference>
<dbReference type="Gramene" id="TraesRN2D0101045600.1">
    <property type="protein sequence ID" value="TraesRN2D0101045600.1"/>
    <property type="gene ID" value="TraesRN2D0101045600"/>
</dbReference>
<organism evidence="1">
    <name type="scientific">Triticum aestivum</name>
    <name type="common">Wheat</name>
    <dbReference type="NCBI Taxonomy" id="4565"/>
    <lineage>
        <taxon>Eukaryota</taxon>
        <taxon>Viridiplantae</taxon>
        <taxon>Streptophyta</taxon>
        <taxon>Embryophyta</taxon>
        <taxon>Tracheophyta</taxon>
        <taxon>Spermatophyta</taxon>
        <taxon>Magnoliopsida</taxon>
        <taxon>Liliopsida</taxon>
        <taxon>Poales</taxon>
        <taxon>Poaceae</taxon>
        <taxon>BOP clade</taxon>
        <taxon>Pooideae</taxon>
        <taxon>Triticodae</taxon>
        <taxon>Triticeae</taxon>
        <taxon>Triticinae</taxon>
        <taxon>Triticum</taxon>
    </lineage>
</organism>
<dbReference type="Gramene" id="TraesCS2D03G0989700.1">
    <property type="protein sequence ID" value="TraesCS2D03G0989700.1.CDS1"/>
    <property type="gene ID" value="TraesCS2D03G0989700"/>
</dbReference>
<keyword evidence="2" id="KW-1185">Reference proteome</keyword>
<evidence type="ECO:0000313" key="2">
    <source>
        <dbReference type="Proteomes" id="UP000019116"/>
    </source>
</evidence>
<evidence type="ECO:0000313" key="1">
    <source>
        <dbReference type="EnsemblPlants" id="TraesCS2D02G441200.1.cds1"/>
    </source>
</evidence>
<dbReference type="Gramene" id="TraesCS2D02G441200.1">
    <property type="protein sequence ID" value="TraesCS2D02G441200.1.cds1"/>
    <property type="gene ID" value="TraesCS2D02G441200"/>
</dbReference>
<sequence>MELRLGCNGASPQLQMERIRDHWSSAAAAMELRLGCNGASPQLQWSAARAVMERRRGCNEASPETSSCGVDAFLCLVWPWPWLQWSSTLVLPERAPTMQWSAAGDAAIGGGS</sequence>
<dbReference type="Gramene" id="TraesROB_scaffold_013460_01G000100.1">
    <property type="protein sequence ID" value="TraesROB_scaffold_013460_01G000100.1"/>
    <property type="gene ID" value="TraesROB_scaffold_013460_01G000100"/>
</dbReference>
<dbReference type="Proteomes" id="UP000019116">
    <property type="component" value="Chromosome 2D"/>
</dbReference>
<dbReference type="Gramene" id="TraesWEE_scaffold_028351_01G000300.1">
    <property type="protein sequence ID" value="TraesWEE_scaffold_028351_01G000300.1"/>
    <property type="gene ID" value="TraesWEE_scaffold_028351_01G000300"/>
</dbReference>
<accession>A0A3B6DI73</accession>
<name>A0A3B6DI73_WHEAT</name>
<dbReference type="Gramene" id="TraesCAD_scaffold_033362_01G000100.1">
    <property type="protein sequence ID" value="TraesCAD_scaffold_033362_01G000100.1"/>
    <property type="gene ID" value="TraesCAD_scaffold_033362_01G000100"/>
</dbReference>
<dbReference type="AlphaFoldDB" id="A0A3B6DI73"/>